<dbReference type="Gene3D" id="3.40.50.300">
    <property type="entry name" value="P-loop containing nucleotide triphosphate hydrolases"/>
    <property type="match status" value="1"/>
</dbReference>
<comment type="caution">
    <text evidence="12">The sequence shown here is derived from an EMBL/GenBank/DDBJ whole genome shotgun (WGS) entry which is preliminary data.</text>
</comment>
<dbReference type="GO" id="GO:0003924">
    <property type="term" value="F:GTPase activity"/>
    <property type="evidence" value="ECO:0007669"/>
    <property type="project" value="TreeGrafter"/>
</dbReference>
<dbReference type="AlphaFoldDB" id="A0A6A0H187"/>
<evidence type="ECO:0000256" key="9">
    <source>
        <dbReference type="ARBA" id="ARBA00023136"/>
    </source>
</evidence>
<keyword evidence="10" id="KW-0675">Receptor</keyword>
<dbReference type="CDD" id="cd04105">
    <property type="entry name" value="SR_beta"/>
    <property type="match status" value="1"/>
</dbReference>
<proteinExistence type="inferred from homology"/>
<protein>
    <recommendedName>
        <fullName evidence="3">Signal recognition particle receptor subunit beta</fullName>
    </recommendedName>
</protein>
<dbReference type="GO" id="GO:0034067">
    <property type="term" value="P:protein localization to Golgi apparatus"/>
    <property type="evidence" value="ECO:0007669"/>
    <property type="project" value="TreeGrafter"/>
</dbReference>
<evidence type="ECO:0000256" key="1">
    <source>
        <dbReference type="ARBA" id="ARBA00004389"/>
    </source>
</evidence>
<name>A0A6A0H187_HYAAZ</name>
<organism evidence="12">
    <name type="scientific">Hyalella azteca</name>
    <name type="common">Amphipod</name>
    <dbReference type="NCBI Taxonomy" id="294128"/>
    <lineage>
        <taxon>Eukaryota</taxon>
        <taxon>Metazoa</taxon>
        <taxon>Ecdysozoa</taxon>
        <taxon>Arthropoda</taxon>
        <taxon>Crustacea</taxon>
        <taxon>Multicrustacea</taxon>
        <taxon>Malacostraca</taxon>
        <taxon>Eumalacostraca</taxon>
        <taxon>Peracarida</taxon>
        <taxon>Amphipoda</taxon>
        <taxon>Senticaudata</taxon>
        <taxon>Talitrida</taxon>
        <taxon>Talitroidea</taxon>
        <taxon>Hyalellidae</taxon>
        <taxon>Hyalella</taxon>
    </lineage>
</organism>
<dbReference type="InterPro" id="IPR027417">
    <property type="entry name" value="P-loop_NTPase"/>
</dbReference>
<comment type="subcellular location">
    <subcellularLocation>
        <location evidence="1">Endoplasmic reticulum membrane</location>
        <topology evidence="1">Single-pass membrane protein</topology>
    </subcellularLocation>
</comment>
<dbReference type="Proteomes" id="UP000711488">
    <property type="component" value="Unassembled WGS sequence"/>
</dbReference>
<reference evidence="12" key="2">
    <citation type="journal article" date="2018" name="Environ. Sci. Technol.">
        <title>The Toxicogenome of Hyalella azteca: A Model for Sediment Ecotoxicology and Evolutionary Toxicology.</title>
        <authorList>
            <person name="Poynton H.C."/>
            <person name="Hasenbein S."/>
            <person name="Benoit J.B."/>
            <person name="Sepulveda M.S."/>
            <person name="Poelchau M.F."/>
            <person name="Hughes D.S.T."/>
            <person name="Murali S.C."/>
            <person name="Chen S."/>
            <person name="Glastad K.M."/>
            <person name="Goodisman M.A.D."/>
            <person name="Werren J.H."/>
            <person name="Vineis J.H."/>
            <person name="Bowen J.L."/>
            <person name="Friedrich M."/>
            <person name="Jones J."/>
            <person name="Robertson H.M."/>
            <person name="Feyereisen R."/>
            <person name="Mechler-Hickson A."/>
            <person name="Mathers N."/>
            <person name="Lee C.E."/>
            <person name="Colbourne J.K."/>
            <person name="Biales A."/>
            <person name="Johnston J.S."/>
            <person name="Wellborn G.A."/>
            <person name="Rosendale A.J."/>
            <person name="Cridge A.G."/>
            <person name="Munoz-Torres M.C."/>
            <person name="Bain P.A."/>
            <person name="Manny A.R."/>
            <person name="Major K.M."/>
            <person name="Lambert F.N."/>
            <person name="Vulpe C.D."/>
            <person name="Tuck P."/>
            <person name="Blalock B.J."/>
            <person name="Lin Y.Y."/>
            <person name="Smith M.E."/>
            <person name="Ochoa-Acuna H."/>
            <person name="Chen M.M."/>
            <person name="Childers C.P."/>
            <person name="Qu J."/>
            <person name="Dugan S."/>
            <person name="Lee S.L."/>
            <person name="Chao H."/>
            <person name="Dinh H."/>
            <person name="Han Y."/>
            <person name="Doddapaneni H."/>
            <person name="Worley K.C."/>
            <person name="Muzny D.M."/>
            <person name="Gibbs R.A."/>
            <person name="Richards S."/>
        </authorList>
    </citation>
    <scope>NUCLEOTIDE SEQUENCE</scope>
    <source>
        <strain evidence="12">HAZT.00-mixed</strain>
        <tissue evidence="12">Whole organism</tissue>
    </source>
</reference>
<keyword evidence="4 11" id="KW-0812">Transmembrane</keyword>
<evidence type="ECO:0000256" key="10">
    <source>
        <dbReference type="ARBA" id="ARBA00023170"/>
    </source>
</evidence>
<dbReference type="GO" id="GO:0043001">
    <property type="term" value="P:Golgi to plasma membrane protein transport"/>
    <property type="evidence" value="ECO:0007669"/>
    <property type="project" value="TreeGrafter"/>
</dbReference>
<evidence type="ECO:0000313" key="12">
    <source>
        <dbReference type="EMBL" id="KAA0195749.1"/>
    </source>
</evidence>
<reference evidence="12" key="1">
    <citation type="submission" date="2014-08" db="EMBL/GenBank/DDBJ databases">
        <authorList>
            <person name="Murali S."/>
            <person name="Richards S."/>
            <person name="Bandaranaike D."/>
            <person name="Bellair M."/>
            <person name="Blankenburg K."/>
            <person name="Chao H."/>
            <person name="Dinh H."/>
            <person name="Doddapaneni H."/>
            <person name="Dugan-Rocha S."/>
            <person name="Elkadiri S."/>
            <person name="Gnanaolivu R."/>
            <person name="Hughes D."/>
            <person name="Lee S."/>
            <person name="Li M."/>
            <person name="Ming W."/>
            <person name="Munidasa M."/>
            <person name="Muniz J."/>
            <person name="Nguyen L."/>
            <person name="Osuji N."/>
            <person name="Pu L.-L."/>
            <person name="Puazo M."/>
            <person name="Skinner E."/>
            <person name="Qu C."/>
            <person name="Quiroz J."/>
            <person name="Raj R."/>
            <person name="Weissenberger G."/>
            <person name="Xin Y."/>
            <person name="Zou X."/>
            <person name="Han Y."/>
            <person name="Worley K."/>
            <person name="Muzny D."/>
            <person name="Gibbs R."/>
        </authorList>
    </citation>
    <scope>NUCLEOTIDE SEQUENCE</scope>
    <source>
        <strain evidence="12">HAZT.00-mixed</strain>
        <tissue evidence="12">Whole organism</tissue>
    </source>
</reference>
<dbReference type="PANTHER" id="PTHR45909">
    <property type="entry name" value="ADP-RIBOSYLATION FACTOR-RELATED PROTEIN 1"/>
    <property type="match status" value="1"/>
</dbReference>
<comment type="similarity">
    <text evidence="2">Belongs to the SRP receptor beta subunit family.</text>
</comment>
<dbReference type="GO" id="GO:0005794">
    <property type="term" value="C:Golgi apparatus"/>
    <property type="evidence" value="ECO:0007669"/>
    <property type="project" value="TreeGrafter"/>
</dbReference>
<dbReference type="PANTHER" id="PTHR45909:SF1">
    <property type="entry name" value="ADP-RIBOSYLATION FACTOR-RELATED PROTEIN 1"/>
    <property type="match status" value="1"/>
</dbReference>
<evidence type="ECO:0000256" key="8">
    <source>
        <dbReference type="ARBA" id="ARBA00023134"/>
    </source>
</evidence>
<keyword evidence="8" id="KW-0342">GTP-binding</keyword>
<dbReference type="GO" id="GO:0005789">
    <property type="term" value="C:endoplasmic reticulum membrane"/>
    <property type="evidence" value="ECO:0007669"/>
    <property type="project" value="UniProtKB-SubCell"/>
</dbReference>
<feature type="transmembrane region" description="Helical" evidence="11">
    <location>
        <begin position="30"/>
        <end position="50"/>
    </location>
</feature>
<keyword evidence="5" id="KW-0547">Nucleotide-binding</keyword>
<evidence type="ECO:0000256" key="4">
    <source>
        <dbReference type="ARBA" id="ARBA00022692"/>
    </source>
</evidence>
<keyword evidence="9 11" id="KW-0472">Membrane</keyword>
<evidence type="ECO:0000256" key="6">
    <source>
        <dbReference type="ARBA" id="ARBA00022824"/>
    </source>
</evidence>
<dbReference type="Pfam" id="PF09439">
    <property type="entry name" value="SRPRB"/>
    <property type="match status" value="1"/>
</dbReference>
<keyword evidence="7 11" id="KW-1133">Transmembrane helix</keyword>
<dbReference type="GO" id="GO:0005525">
    <property type="term" value="F:GTP binding"/>
    <property type="evidence" value="ECO:0007669"/>
    <property type="project" value="UniProtKB-KW"/>
</dbReference>
<dbReference type="InterPro" id="IPR024156">
    <property type="entry name" value="Small_GTPase_ARF"/>
</dbReference>
<evidence type="ECO:0000256" key="5">
    <source>
        <dbReference type="ARBA" id="ARBA00022741"/>
    </source>
</evidence>
<dbReference type="EMBL" id="JQDR03009385">
    <property type="protein sequence ID" value="KAA0195749.1"/>
    <property type="molecule type" value="Genomic_DNA"/>
</dbReference>
<evidence type="ECO:0000256" key="11">
    <source>
        <dbReference type="SAM" id="Phobius"/>
    </source>
</evidence>
<dbReference type="InterPro" id="IPR019009">
    <property type="entry name" value="SRP_receptor_beta_su"/>
</dbReference>
<sequence length="269" mass="29582">MASKLEMKKSRISLADTYRSLLARISSDQIFYAQIAITVIFGLLILYLLTRRVVRSVGGRGRSIVLVGNCEAGKTALLYTLTRGQTPITVTSFKDNEDLYNTGNSLGENSMKSVRVVDVPGHERVRSNAFDKHKSDARAIVFLLDSTSLGSQIKDVAEQLFTVLSDSVVQGNRCPVAVLCNKQDQDLAKSATIIERALQKEFDVLRETSSSRLASISNDGNQRPSKPLGVTGKPFAFSQVTYNPVTFMETSVVEDKSLANLKRWIEAVA</sequence>
<evidence type="ECO:0000256" key="3">
    <source>
        <dbReference type="ARBA" id="ARBA00020256"/>
    </source>
</evidence>
<gene>
    <name evidence="12" type="ORF">HAZT_HAZT006357</name>
</gene>
<dbReference type="OrthoDB" id="41266at2759"/>
<keyword evidence="6" id="KW-0256">Endoplasmic reticulum</keyword>
<evidence type="ECO:0000256" key="7">
    <source>
        <dbReference type="ARBA" id="ARBA00022989"/>
    </source>
</evidence>
<dbReference type="SUPFAM" id="SSF52540">
    <property type="entry name" value="P-loop containing nucleoside triphosphate hydrolases"/>
    <property type="match status" value="1"/>
</dbReference>
<accession>A0A6A0H187</accession>
<dbReference type="GO" id="GO:0006886">
    <property type="term" value="P:intracellular protein transport"/>
    <property type="evidence" value="ECO:0007669"/>
    <property type="project" value="TreeGrafter"/>
</dbReference>
<evidence type="ECO:0000256" key="2">
    <source>
        <dbReference type="ARBA" id="ARBA00005619"/>
    </source>
</evidence>
<reference evidence="12" key="3">
    <citation type="submission" date="2019-06" db="EMBL/GenBank/DDBJ databases">
        <authorList>
            <person name="Poynton C."/>
            <person name="Hasenbein S."/>
            <person name="Benoit J.B."/>
            <person name="Sepulveda M.S."/>
            <person name="Poelchau M.F."/>
            <person name="Murali S.C."/>
            <person name="Chen S."/>
            <person name="Glastad K.M."/>
            <person name="Werren J.H."/>
            <person name="Vineis J.H."/>
            <person name="Bowen J.L."/>
            <person name="Friedrich M."/>
            <person name="Jones J."/>
            <person name="Robertson H.M."/>
            <person name="Feyereisen R."/>
            <person name="Mechler-Hickson A."/>
            <person name="Mathers N."/>
            <person name="Lee C.E."/>
            <person name="Colbourne J.K."/>
            <person name="Biales A."/>
            <person name="Johnston J.S."/>
            <person name="Wellborn G.A."/>
            <person name="Rosendale A.J."/>
            <person name="Cridge A.G."/>
            <person name="Munoz-Torres M.C."/>
            <person name="Bain P.A."/>
            <person name="Manny A.R."/>
            <person name="Major K.M."/>
            <person name="Lambert F.N."/>
            <person name="Vulpe C.D."/>
            <person name="Tuck P."/>
            <person name="Blalock B.J."/>
            <person name="Lin Y.-Y."/>
            <person name="Smith M.E."/>
            <person name="Ochoa-Acuna H."/>
            <person name="Chen M.-J.M."/>
            <person name="Childers C.P."/>
            <person name="Qu J."/>
            <person name="Dugan S."/>
            <person name="Lee S.L."/>
            <person name="Chao H."/>
            <person name="Dinh H."/>
            <person name="Han Y."/>
            <person name="Doddapaneni H."/>
            <person name="Worley K.C."/>
            <person name="Muzny D.M."/>
            <person name="Gibbs R.A."/>
            <person name="Richards S."/>
        </authorList>
    </citation>
    <scope>NUCLEOTIDE SEQUENCE</scope>
    <source>
        <strain evidence="12">HAZT.00-mixed</strain>
        <tissue evidence="12">Whole organism</tissue>
    </source>
</reference>